<dbReference type="EMBL" id="CP043473">
    <property type="protein sequence ID" value="QEL55985.1"/>
    <property type="molecule type" value="Genomic_DNA"/>
</dbReference>
<keyword evidence="1 3" id="KW-0808">Transferase</keyword>
<dbReference type="PANTHER" id="PTHR43861">
    <property type="entry name" value="TRANS-ACONITATE 2-METHYLTRANSFERASE-RELATED"/>
    <property type="match status" value="1"/>
</dbReference>
<dbReference type="InterPro" id="IPR041698">
    <property type="entry name" value="Methyltransf_25"/>
</dbReference>
<feature type="domain" description="Methyltransferase" evidence="2">
    <location>
        <begin position="67"/>
        <end position="160"/>
    </location>
</feature>
<accession>A0A5C1DGV1</accession>
<dbReference type="GO" id="GO:0032259">
    <property type="term" value="P:methylation"/>
    <property type="evidence" value="ECO:0007669"/>
    <property type="project" value="UniProtKB-KW"/>
</dbReference>
<gene>
    <name evidence="3" type="ORF">FYK34_10655</name>
</gene>
<proteinExistence type="predicted"/>
<name>A0A5C1DGV1_9NEIS</name>
<dbReference type="RefSeq" id="WP_149296340.1">
    <property type="nucleotide sequence ID" value="NZ_CP043473.1"/>
</dbReference>
<protein>
    <submittedName>
        <fullName evidence="3">Class I SAM-dependent methyltransferase</fullName>
    </submittedName>
</protein>
<dbReference type="InterPro" id="IPR029063">
    <property type="entry name" value="SAM-dependent_MTases_sf"/>
</dbReference>
<dbReference type="AlphaFoldDB" id="A0A5C1DGV1"/>
<evidence type="ECO:0000313" key="3">
    <source>
        <dbReference type="EMBL" id="QEL55985.1"/>
    </source>
</evidence>
<reference evidence="3 4" key="1">
    <citation type="submission" date="2019-08" db="EMBL/GenBank/DDBJ databases">
        <title>Chromobacterium paludis, a novel bacterium isolated from a Maryland marsh pond.</title>
        <authorList>
            <person name="Blackburn M.B."/>
            <person name="Gundersen-Rindal D.E."/>
        </authorList>
    </citation>
    <scope>NUCLEOTIDE SEQUENCE [LARGE SCALE GENOMIC DNA]</scope>
    <source>
        <strain evidence="4">IIBBL 257-1</strain>
    </source>
</reference>
<organism evidence="3 4">
    <name type="scientific">Chromobacterium paludis</name>
    <dbReference type="NCBI Taxonomy" id="2605945"/>
    <lineage>
        <taxon>Bacteria</taxon>
        <taxon>Pseudomonadati</taxon>
        <taxon>Pseudomonadota</taxon>
        <taxon>Betaproteobacteria</taxon>
        <taxon>Neisseriales</taxon>
        <taxon>Chromobacteriaceae</taxon>
        <taxon>Chromobacterium</taxon>
    </lineage>
</organism>
<sequence length="236" mass="25718">MSSPHLNFSGLPETELAALDARLAGSQAKWPAFYADRQRPCPFFVEAPDENLAGWIDAGRIAPGLALDLGCGHGRNALFLASRGFRVQAVDFSDSAVAWARERVAASGLSVEVCQASVFECPFDEAAADLVYDGGCFHHLAPHRRHQYMERVARMLKPGGGFGLVCFSPEGGGGFSDAEVYERNSLGGGLGYDEPRLRELWSPWLEIETIAPMRELPADGPLFGRGFLMTMLARKR</sequence>
<keyword evidence="4" id="KW-1185">Reference proteome</keyword>
<evidence type="ECO:0000256" key="1">
    <source>
        <dbReference type="ARBA" id="ARBA00022679"/>
    </source>
</evidence>
<evidence type="ECO:0000313" key="4">
    <source>
        <dbReference type="Proteomes" id="UP000322079"/>
    </source>
</evidence>
<keyword evidence="3" id="KW-0489">Methyltransferase</keyword>
<dbReference type="Proteomes" id="UP000322079">
    <property type="component" value="Chromosome"/>
</dbReference>
<evidence type="ECO:0000259" key="2">
    <source>
        <dbReference type="Pfam" id="PF13649"/>
    </source>
</evidence>
<dbReference type="SUPFAM" id="SSF53335">
    <property type="entry name" value="S-adenosyl-L-methionine-dependent methyltransferases"/>
    <property type="match status" value="1"/>
</dbReference>
<dbReference type="Gene3D" id="3.40.50.150">
    <property type="entry name" value="Vaccinia Virus protein VP39"/>
    <property type="match status" value="1"/>
</dbReference>
<dbReference type="Pfam" id="PF13649">
    <property type="entry name" value="Methyltransf_25"/>
    <property type="match status" value="1"/>
</dbReference>
<dbReference type="CDD" id="cd02440">
    <property type="entry name" value="AdoMet_MTases"/>
    <property type="match status" value="1"/>
</dbReference>
<dbReference type="KEGG" id="chrm:FYK34_10655"/>
<dbReference type="GO" id="GO:0008168">
    <property type="term" value="F:methyltransferase activity"/>
    <property type="evidence" value="ECO:0007669"/>
    <property type="project" value="UniProtKB-KW"/>
</dbReference>